<dbReference type="Proteomes" id="UP000000657">
    <property type="component" value="Chromosome"/>
</dbReference>
<dbReference type="AlphaFoldDB" id="Q0RRE3"/>
<evidence type="ECO:0000313" key="2">
    <source>
        <dbReference type="Proteomes" id="UP000000657"/>
    </source>
</evidence>
<protein>
    <submittedName>
        <fullName evidence="1">Uncharacterized protein</fullName>
    </submittedName>
</protein>
<gene>
    <name evidence="1" type="ordered locus">FRAAL1215</name>
</gene>
<sequence>MTCAPGVSTETPAPARLSVLRYRDAAALQGDVERRSAKLTDAGDCARGQTSIERWAHSARRRGTFLCTAEADRFAVFWTVDDELVGFATEDPDAGRLLAWWREYDPL</sequence>
<dbReference type="EMBL" id="CT573213">
    <property type="protein sequence ID" value="CAJ59876.1"/>
    <property type="molecule type" value="Genomic_DNA"/>
</dbReference>
<accession>Q0RRE3</accession>
<proteinExistence type="predicted"/>
<organism evidence="1 2">
    <name type="scientific">Frankia alni (strain DSM 45986 / CECT 9034 / ACN14a)</name>
    <dbReference type="NCBI Taxonomy" id="326424"/>
    <lineage>
        <taxon>Bacteria</taxon>
        <taxon>Bacillati</taxon>
        <taxon>Actinomycetota</taxon>
        <taxon>Actinomycetes</taxon>
        <taxon>Frankiales</taxon>
        <taxon>Frankiaceae</taxon>
        <taxon>Frankia</taxon>
    </lineage>
</organism>
<name>Q0RRE3_FRAAA</name>
<dbReference type="HOGENOM" id="CLU_2206176_0_0_11"/>
<reference evidence="1 2" key="1">
    <citation type="journal article" date="2007" name="Genome Res.">
        <title>Genome characteristics of facultatively symbiotic Frankia sp. strains reflect host range and host plant biogeography.</title>
        <authorList>
            <person name="Normand P."/>
            <person name="Lapierre P."/>
            <person name="Tisa L.S."/>
            <person name="Gogarten J.P."/>
            <person name="Alloisio N."/>
            <person name="Bagnarol E."/>
            <person name="Bassi C.A."/>
            <person name="Berry A.M."/>
            <person name="Bickhart D.M."/>
            <person name="Choisne N."/>
            <person name="Couloux A."/>
            <person name="Cournoyer B."/>
            <person name="Cruveiller S."/>
            <person name="Daubin V."/>
            <person name="Demange N."/>
            <person name="Francino M.P."/>
            <person name="Goltsman E."/>
            <person name="Huang Y."/>
            <person name="Kopp O.R."/>
            <person name="Labarre L."/>
            <person name="Lapidus A."/>
            <person name="Lavire C."/>
            <person name="Marechal J."/>
            <person name="Martinez M."/>
            <person name="Mastronunzio J.E."/>
            <person name="Mullin B.C."/>
            <person name="Niemann J."/>
            <person name="Pujic P."/>
            <person name="Rawnsley T."/>
            <person name="Rouy Z."/>
            <person name="Schenowitz C."/>
            <person name="Sellstedt A."/>
            <person name="Tavares F."/>
            <person name="Tomkins J.P."/>
            <person name="Vallenet D."/>
            <person name="Valverde C."/>
            <person name="Wall L.G."/>
            <person name="Wang Y."/>
            <person name="Medigue C."/>
            <person name="Benson D.R."/>
        </authorList>
    </citation>
    <scope>NUCLEOTIDE SEQUENCE [LARGE SCALE GENOMIC DNA]</scope>
    <source>
        <strain evidence="2">DSM 45986 / CECT 9034 / ACN14a</strain>
    </source>
</reference>
<dbReference type="eggNOG" id="COG0443">
    <property type="taxonomic scope" value="Bacteria"/>
</dbReference>
<keyword evidence="2" id="KW-1185">Reference proteome</keyword>
<dbReference type="KEGG" id="fal:FRAAL1215"/>
<evidence type="ECO:0000313" key="1">
    <source>
        <dbReference type="EMBL" id="CAJ59876.1"/>
    </source>
</evidence>
<dbReference type="STRING" id="326424.FRAAL1215"/>